<organism evidence="1">
    <name type="scientific">Serratia marcescens</name>
    <dbReference type="NCBI Taxonomy" id="615"/>
    <lineage>
        <taxon>Bacteria</taxon>
        <taxon>Pseudomonadati</taxon>
        <taxon>Pseudomonadota</taxon>
        <taxon>Gammaproteobacteria</taxon>
        <taxon>Enterobacterales</taxon>
        <taxon>Yersiniaceae</taxon>
        <taxon>Serratia</taxon>
    </lineage>
</organism>
<protein>
    <submittedName>
        <fullName evidence="1">Phage tail fiber</fullName>
    </submittedName>
</protein>
<accession>A0A345IPQ2</accession>
<dbReference type="Gene3D" id="2.120.10.10">
    <property type="match status" value="1"/>
</dbReference>
<reference evidence="1" key="1">
    <citation type="submission" date="2018-06" db="EMBL/GenBank/DDBJ databases">
        <title>SME-4 producing Serratia marcescens from Argentina and comparison with genomes of other SME-producers.</title>
        <authorList>
            <person name="Dabos L."/>
            <person name="Patino Navarrete R."/>
            <person name="Naas T."/>
        </authorList>
    </citation>
    <scope>NUCLEOTIDE SEQUENCE</scope>
    <source>
        <strain evidence="1">CHE4</strain>
    </source>
</reference>
<dbReference type="AlphaFoldDB" id="A0A345IPQ2"/>
<dbReference type="EMBL" id="MH460880">
    <property type="protein sequence ID" value="AXH01824.1"/>
    <property type="molecule type" value="Genomic_DNA"/>
</dbReference>
<evidence type="ECO:0000313" key="1">
    <source>
        <dbReference type="EMBL" id="AXH01824.1"/>
    </source>
</evidence>
<name>A0A345IPQ2_SERMA</name>
<sequence>MTVSTEVDREVYTGNGVTTDFDYRFRVFTEDQLSVSVVDLSENIINLTLNTDYSVTGAGLRSGGKVKLASPLAAGWRINIERDLPLTQETDVRNQGNFFPEVHEDAWDKLTMLIQQTWSFASLALRKPNWLAKFYDAQGNRISNLGDPMANQDAATKRYVDSEVADAEAGAAAALAQERQERIAADSAEQAARTKADIDIRNEITTNNKRNLRFGYDVDVMPDAATNANKLVGLNAQGKPVPVSADAGSNTELSLELADAGMPGGAGMVGWNGETVADALAGIMGKTLTRITNNGFFANWPQGKMFSWKGYAYMGWHAGGLHGSSDADAYIIRTRDGVNFSDIFTVATHTSNEGAAWFSVGVTAEDTLIGIVRFRQGASDDSPIRHVFYRSSNGSSWTAGNAFTMTTASGATPTLYHGFCLLPNGNFITGYHAADGELGYVEINPNTEAYTKHVILTPAQNMYNGAVVHVELNFLRRDDTNKVLITSRSQFASYQNPGMWVLDVGTGSLSGMVPTGIPFSVNPVTPVFAPGYQRVLFVVANRYDSLDLTREQAGLWVYEASISDAFNMNWAGFRGRCVARLSGDLNSNAGVAGVQHACLHGDMVLIGSGCEVAGNADRSDVFMLKLDYRPSYIQTQTAFQTSGAAAAAPNGTTEFRLFDGAGRNARIRMNGLNLVNDSGTIFQFGFTNLNNGSRGIGFYTGEVTTPAIYIRSSGIAGNPVAMDFNRDINFAGGTFHYAPGARIRFNSNTSALGPSTIFYNSTNNRLEINSTSSDTAAIMYSRSTDILTLSRSDVGSAVNPAGLYLLASNDAGASSVTGGGSLGIAFNVSGYTAGAAMRVAQNGNILANTPVQKARYAVNALPTSGLISGAEAYATNGRRAGEGAGAGSGCPVWFDGTYWRTYYDNSIVAA</sequence>
<dbReference type="RefSeq" id="WP_122019391.1">
    <property type="nucleotide sequence ID" value="NZ_JBQPII010000006.1"/>
</dbReference>
<proteinExistence type="predicted"/>